<reference evidence="1 2" key="1">
    <citation type="journal article" date="2016" name="Nat. Commun.">
        <title>Thousands of microbial genomes shed light on interconnected biogeochemical processes in an aquifer system.</title>
        <authorList>
            <person name="Anantharaman K."/>
            <person name="Brown C.T."/>
            <person name="Hug L.A."/>
            <person name="Sharon I."/>
            <person name="Castelle C.J."/>
            <person name="Probst A.J."/>
            <person name="Thomas B.C."/>
            <person name="Singh A."/>
            <person name="Wilkins M.J."/>
            <person name="Karaoz U."/>
            <person name="Brodie E.L."/>
            <person name="Williams K.H."/>
            <person name="Hubbard S.S."/>
            <person name="Banfield J.F."/>
        </authorList>
    </citation>
    <scope>NUCLEOTIDE SEQUENCE [LARGE SCALE GENOMIC DNA]</scope>
    <source>
        <strain evidence="2">RBG_16_55_9</strain>
    </source>
</reference>
<dbReference type="InterPro" id="IPR009351">
    <property type="entry name" value="AlkZ-like"/>
</dbReference>
<dbReference type="PANTHER" id="PTHR30528:SF0">
    <property type="entry name" value="CYTOPLASMIC PROTEIN"/>
    <property type="match status" value="1"/>
</dbReference>
<dbReference type="AlphaFoldDB" id="A0A1F5UX87"/>
<accession>A0A1F5UX87</accession>
<proteinExistence type="predicted"/>
<dbReference type="PANTHER" id="PTHR30528">
    <property type="entry name" value="CYTOPLASMIC PROTEIN"/>
    <property type="match status" value="1"/>
</dbReference>
<comment type="caution">
    <text evidence="1">The sequence shown here is derived from an EMBL/GenBank/DDBJ whole genome shotgun (WGS) entry which is preliminary data.</text>
</comment>
<name>A0A1F5UX87_FRAXR</name>
<dbReference type="STRING" id="1817864.A2Z21_08940"/>
<organism evidence="1 2">
    <name type="scientific">Fraserbacteria sp. (strain RBG_16_55_9)</name>
    <dbReference type="NCBI Taxonomy" id="1817864"/>
    <lineage>
        <taxon>Bacteria</taxon>
        <taxon>Candidatus Fraseribacteriota</taxon>
    </lineage>
</organism>
<dbReference type="Proteomes" id="UP000179157">
    <property type="component" value="Unassembled WGS sequence"/>
</dbReference>
<dbReference type="Pfam" id="PF06224">
    <property type="entry name" value="AlkZ-like"/>
    <property type="match status" value="1"/>
</dbReference>
<dbReference type="EMBL" id="MFGX01000049">
    <property type="protein sequence ID" value="OGF55766.1"/>
    <property type="molecule type" value="Genomic_DNA"/>
</dbReference>
<evidence type="ECO:0000313" key="2">
    <source>
        <dbReference type="Proteomes" id="UP000179157"/>
    </source>
</evidence>
<sequence>MQLRWTKEEARLYQLYAVGLHGKEYPRGKAGIRGCFRDLDTLQLDPLPVLGRNHDLVIQARVDGTHPGQALDLIHQERLGFEYWDKVLCAVPIEHFPLLRTLMQLGGNSWENRRETQLEKKHPGAIDVVYRAVEEHGPLSSRELGELDIAQDEHRAWKSTRVANGALEVLWNRGRISITHRTSYRRYFDLTERVIPKEHVEAESPSPGKLWHTWLVKRVRNVGLLPLRGDAEAWAFVRKARDKGLVEKLVECDKLALIEVKGIRQPFLAPPEAEEMLEVARDTSPDGRARFIAPLDPLLWCRRALVQLWDFEYAWEVYKPVKQRRWGYYVLPVLYGDRFVARFDGKYDREKRTLHIPAYHEEPNGLPRTHAAIEEAFKRFLNYLGGERIVFKAARKR</sequence>
<evidence type="ECO:0000313" key="1">
    <source>
        <dbReference type="EMBL" id="OGF55766.1"/>
    </source>
</evidence>
<evidence type="ECO:0008006" key="3">
    <source>
        <dbReference type="Google" id="ProtNLM"/>
    </source>
</evidence>
<gene>
    <name evidence="1" type="ORF">A2Z21_08940</name>
</gene>
<protein>
    <recommendedName>
        <fullName evidence="3">Winged helix-turn-helix domain-containing protein</fullName>
    </recommendedName>
</protein>